<dbReference type="NCBIfam" id="TIGR03816">
    <property type="entry name" value="tadE_like_DECH"/>
    <property type="match status" value="1"/>
</dbReference>
<evidence type="ECO:0000313" key="4">
    <source>
        <dbReference type="Proteomes" id="UP000707731"/>
    </source>
</evidence>
<dbReference type="InterPro" id="IPR021202">
    <property type="entry name" value="Rv3654c-like"/>
</dbReference>
<comment type="caution">
    <text evidence="3">The sequence shown here is derived from an EMBL/GenBank/DDBJ whole genome shotgun (WGS) entry which is preliminary data.</text>
</comment>
<keyword evidence="4" id="KW-1185">Reference proteome</keyword>
<gene>
    <name evidence="3" type="ORF">IU449_14125</name>
</gene>
<keyword evidence="1" id="KW-1133">Transmembrane helix</keyword>
<dbReference type="Pfam" id="PF13400">
    <property type="entry name" value="Tad"/>
    <property type="match status" value="1"/>
</dbReference>
<dbReference type="RefSeq" id="WP_195002593.1">
    <property type="nucleotide sequence ID" value="NZ_JADLQN010000002.1"/>
</dbReference>
<organism evidence="3 4">
    <name type="scientific">Nocardia higoensis</name>
    <dbReference type="NCBI Taxonomy" id="228599"/>
    <lineage>
        <taxon>Bacteria</taxon>
        <taxon>Bacillati</taxon>
        <taxon>Actinomycetota</taxon>
        <taxon>Actinomycetes</taxon>
        <taxon>Mycobacteriales</taxon>
        <taxon>Nocardiaceae</taxon>
        <taxon>Nocardia</taxon>
    </lineage>
</organism>
<reference evidence="3 4" key="1">
    <citation type="submission" date="2020-10" db="EMBL/GenBank/DDBJ databases">
        <title>Identification of Nocardia species via Next-generation sequencing and recognition of intraspecies genetic diversity.</title>
        <authorList>
            <person name="Li P."/>
            <person name="Li P."/>
            <person name="Lu B."/>
        </authorList>
    </citation>
    <scope>NUCLEOTIDE SEQUENCE [LARGE SCALE GENOMIC DNA]</scope>
    <source>
        <strain evidence="3 4">BJ06-0143</strain>
    </source>
</reference>
<protein>
    <submittedName>
        <fullName evidence="3">Flp pilus-assembly TadE/G-like family protein</fullName>
    </submittedName>
</protein>
<sequence length="116" mass="11452">MDRGGDKGAATVFACIALVGLIAVTSMLVNFGAVVVARHRAQAGADLGALAAAGVLDNGTDHACARAAAIVRRMGGSVTACEVVGWEVTVSVEGNVSAGVLGDRIVRASARAGPAH</sequence>
<keyword evidence="1" id="KW-0472">Membrane</keyword>
<accession>A0ABS0DB55</accession>
<keyword evidence="1" id="KW-0812">Transmembrane</keyword>
<dbReference type="EMBL" id="JADLQN010000002">
    <property type="protein sequence ID" value="MBF6355669.1"/>
    <property type="molecule type" value="Genomic_DNA"/>
</dbReference>
<dbReference type="Proteomes" id="UP000707731">
    <property type="component" value="Unassembled WGS sequence"/>
</dbReference>
<proteinExistence type="predicted"/>
<name>A0ABS0DB55_9NOCA</name>
<feature type="transmembrane region" description="Helical" evidence="1">
    <location>
        <begin position="12"/>
        <end position="37"/>
    </location>
</feature>
<dbReference type="InterPro" id="IPR028087">
    <property type="entry name" value="Tad_N"/>
</dbReference>
<evidence type="ECO:0000256" key="1">
    <source>
        <dbReference type="SAM" id="Phobius"/>
    </source>
</evidence>
<feature type="domain" description="Putative Flp pilus-assembly TadG-like N-terminal" evidence="2">
    <location>
        <begin position="8"/>
        <end position="53"/>
    </location>
</feature>
<evidence type="ECO:0000313" key="3">
    <source>
        <dbReference type="EMBL" id="MBF6355669.1"/>
    </source>
</evidence>
<evidence type="ECO:0000259" key="2">
    <source>
        <dbReference type="Pfam" id="PF13400"/>
    </source>
</evidence>